<dbReference type="HOGENOM" id="CLU_3230565_0_0_5"/>
<dbReference type="PATRIC" id="fig|1245469.3.peg.4906"/>
<dbReference type="GeneID" id="301821276"/>
<keyword evidence="2" id="KW-1185">Reference proteome</keyword>
<proteinExistence type="predicted"/>
<gene>
    <name evidence="1" type="ORF">S58_47930</name>
</gene>
<dbReference type="AlphaFoldDB" id="M4ZAU9"/>
<evidence type="ECO:0000313" key="1">
    <source>
        <dbReference type="EMBL" id="BAM90772.1"/>
    </source>
</evidence>
<accession>M4ZAU9</accession>
<sequence length="44" mass="4874">MMLLAAVLLISTIMTWLGTEYVLNSLVIPLIDDDQLPAPGRFMP</sequence>
<dbReference type="EMBL" id="AP012603">
    <property type="protein sequence ID" value="BAM90772.1"/>
    <property type="molecule type" value="Genomic_DNA"/>
</dbReference>
<dbReference type="KEGG" id="aol:S58_47930"/>
<dbReference type="Proteomes" id="UP000011841">
    <property type="component" value="Chromosome"/>
</dbReference>
<protein>
    <submittedName>
        <fullName evidence="1">Uncharacterized protein</fullName>
    </submittedName>
</protein>
<organism evidence="1 2">
    <name type="scientific">Bradyrhizobium oligotrophicum S58</name>
    <dbReference type="NCBI Taxonomy" id="1245469"/>
    <lineage>
        <taxon>Bacteria</taxon>
        <taxon>Pseudomonadati</taxon>
        <taxon>Pseudomonadota</taxon>
        <taxon>Alphaproteobacteria</taxon>
        <taxon>Hyphomicrobiales</taxon>
        <taxon>Nitrobacteraceae</taxon>
        <taxon>Bradyrhizobium</taxon>
    </lineage>
</organism>
<reference evidence="1 2" key="1">
    <citation type="journal article" date="2013" name="Appl. Environ. Microbiol.">
        <title>Genome analysis suggests that the soil oligotrophic bacterium Agromonas oligotrophica (Bradyrhizobium oligotrophicum) is a nitrogen-fixing symbiont of Aeschynomene indica.</title>
        <authorList>
            <person name="Okubo T."/>
            <person name="Fukushima S."/>
            <person name="Itakura M."/>
            <person name="Oshima K."/>
            <person name="Longtonglang A."/>
            <person name="Teaumroong N."/>
            <person name="Mitsui H."/>
            <person name="Hattori M."/>
            <person name="Hattori R."/>
            <person name="Hattori T."/>
            <person name="Minamisawa K."/>
        </authorList>
    </citation>
    <scope>NUCLEOTIDE SEQUENCE [LARGE SCALE GENOMIC DNA]</scope>
    <source>
        <strain evidence="1 2">S58</strain>
    </source>
</reference>
<dbReference type="RefSeq" id="WP_015667862.1">
    <property type="nucleotide sequence ID" value="NC_020453.1"/>
</dbReference>
<dbReference type="STRING" id="1245469.S58_47930"/>
<evidence type="ECO:0000313" key="2">
    <source>
        <dbReference type="Proteomes" id="UP000011841"/>
    </source>
</evidence>
<name>M4ZAU9_9BRAD</name>